<geneLocation type="plasmid" evidence="1 2">
    <name>p48N_4</name>
</geneLocation>
<sequence>MLREVLGEVISAPAMGVVAHASAVIDVDTKSTRFIKQSEPRRSDLRTFGDLVRRLPLTMTLVVECRLVSERLPLTDVAAAVPDVTLRVENTLTSARSRPVLIFWADGGRLDSVDAALRDASVATHSVLGSTVDRRLYRVELSERPPAIYTEFIRLDTAPISATITPSGWDVRTRLSDRATLAEFNKDCEENGITFRLDRVVDVAPSDSNEYGLTAKQRETLLAAHEAGYFSVPRTTSLAELGAELGVTAPSVSERLRRAQDRLVRHTVASDKKTS</sequence>
<gene>
    <name evidence="1" type="ORF">DEQ67_019380</name>
</gene>
<protein>
    <submittedName>
        <fullName evidence="1">Helix-turn-helix domain-containing protein</fullName>
    </submittedName>
</protein>
<dbReference type="EMBL" id="CP137693">
    <property type="protein sequence ID" value="XRJ21979.1"/>
    <property type="molecule type" value="Genomic_DNA"/>
</dbReference>
<organism evidence="1 2">
    <name type="scientific">Haloferax sp. Atlit-48N</name>
    <dbReference type="NCBI Taxonomy" id="2077198"/>
    <lineage>
        <taxon>Archaea</taxon>
        <taxon>Methanobacteriati</taxon>
        <taxon>Methanobacteriota</taxon>
        <taxon>Stenosarchaea group</taxon>
        <taxon>Halobacteria</taxon>
        <taxon>Halobacteriales</taxon>
        <taxon>Haloferacaceae</taxon>
        <taxon>Haloferax</taxon>
    </lineage>
</organism>
<proteinExistence type="predicted"/>
<evidence type="ECO:0000313" key="2">
    <source>
        <dbReference type="Proteomes" id="UP000257089"/>
    </source>
</evidence>
<name>A0ACD5I583_9EURY</name>
<accession>A0ACD5I583</accession>
<reference evidence="1" key="1">
    <citation type="submission" date="2023-10" db="EMBL/GenBank/DDBJ databases">
        <title>A new archaeal virus that suppresses the transcription of host immunity genes.</title>
        <authorList>
            <person name="Turgeman-Grott I."/>
            <person name="Golan N."/>
            <person name="Neri U."/>
            <person name="Naki D."/>
            <person name="Altman N."/>
            <person name="Eizenshtein K."/>
            <person name="Choudhary D."/>
            <person name="Levi R."/>
            <person name="Himani H."/>
            <person name="Reshef L."/>
            <person name="Papke T.R."/>
            <person name="Gophna U."/>
        </authorList>
    </citation>
    <scope>NUCLEOTIDE SEQUENCE</scope>
    <source>
        <strain evidence="1">Atlit-48N</strain>
    </source>
</reference>
<keyword evidence="1" id="KW-0614">Plasmid</keyword>
<dbReference type="Proteomes" id="UP000257089">
    <property type="component" value="Plasmid p48N_4"/>
</dbReference>
<evidence type="ECO:0000313" key="1">
    <source>
        <dbReference type="EMBL" id="XRJ21979.1"/>
    </source>
</evidence>